<proteinExistence type="predicted"/>
<evidence type="ECO:0000256" key="2">
    <source>
        <dbReference type="ARBA" id="ARBA00022692"/>
    </source>
</evidence>
<dbReference type="OrthoDB" id="200660at2759"/>
<dbReference type="GO" id="GO:0005886">
    <property type="term" value="C:plasma membrane"/>
    <property type="evidence" value="ECO:0007669"/>
    <property type="project" value="TreeGrafter"/>
</dbReference>
<evidence type="ECO:0000313" key="8">
    <source>
        <dbReference type="EMBL" id="KAG0463936.1"/>
    </source>
</evidence>
<evidence type="ECO:0000256" key="3">
    <source>
        <dbReference type="ARBA" id="ARBA00022989"/>
    </source>
</evidence>
<dbReference type="Proteomes" id="UP000636800">
    <property type="component" value="Chromosome 10"/>
</dbReference>
<dbReference type="GO" id="GO:0098542">
    <property type="term" value="P:defense response to other organism"/>
    <property type="evidence" value="ECO:0007669"/>
    <property type="project" value="InterPro"/>
</dbReference>
<evidence type="ECO:0000256" key="1">
    <source>
        <dbReference type="ARBA" id="ARBA00004167"/>
    </source>
</evidence>
<evidence type="ECO:0000259" key="7">
    <source>
        <dbReference type="Pfam" id="PF03168"/>
    </source>
</evidence>
<feature type="domain" description="Late embryogenesis abundant protein LEA-2 subgroup" evidence="7">
    <location>
        <begin position="130"/>
        <end position="227"/>
    </location>
</feature>
<evidence type="ECO:0000256" key="4">
    <source>
        <dbReference type="ARBA" id="ARBA00023136"/>
    </source>
</evidence>
<dbReference type="PANTHER" id="PTHR31234">
    <property type="entry name" value="LATE EMBRYOGENESIS ABUNDANT (LEA) HYDROXYPROLINE-RICH GLYCOPROTEIN FAMILY"/>
    <property type="match status" value="1"/>
</dbReference>
<evidence type="ECO:0000256" key="6">
    <source>
        <dbReference type="SAM" id="Phobius"/>
    </source>
</evidence>
<dbReference type="PANTHER" id="PTHR31234:SF2">
    <property type="entry name" value="OS05G0199100 PROTEIN"/>
    <property type="match status" value="1"/>
</dbReference>
<comment type="subcellular location">
    <subcellularLocation>
        <location evidence="1">Membrane</location>
        <topology evidence="1">Single-pass membrane protein</topology>
    </subcellularLocation>
</comment>
<gene>
    <name evidence="8" type="ORF">HPP92_020005</name>
</gene>
<sequence>MADRIHPSAKANPNPSQTTGNSGAGGGSTAAAGGKQPTFPATKGQLYNRPVYRPQPPSKYSRKRRGCCCSFCCWFVLILLALVLLAAIAGGVFYVIYRPRRPDFSVSSIRLAALNVSTSNQLSSRLDVAVTSRNPNRKIAFLYDPISVSVTSNGADIGDGSFPAFVHEKRNTTVLRATVSSSGHSVDPSVAADLRKSSVPLEIDLETKAGIKIGKLKTKKVRVMVRCAGIDVTSPMGKKTPVSSTPRASCKVKLHIKIWKWTI</sequence>
<accession>A0A835Q4C3</accession>
<keyword evidence="3 6" id="KW-1133">Transmembrane helix</keyword>
<protein>
    <recommendedName>
        <fullName evidence="7">Late embryogenesis abundant protein LEA-2 subgroup domain-containing protein</fullName>
    </recommendedName>
</protein>
<dbReference type="Pfam" id="PF03168">
    <property type="entry name" value="LEA_2"/>
    <property type="match status" value="1"/>
</dbReference>
<reference evidence="8 9" key="1">
    <citation type="journal article" date="2020" name="Nat. Food">
        <title>A phased Vanilla planifolia genome enables genetic improvement of flavour and production.</title>
        <authorList>
            <person name="Hasing T."/>
            <person name="Tang H."/>
            <person name="Brym M."/>
            <person name="Khazi F."/>
            <person name="Huang T."/>
            <person name="Chambers A.H."/>
        </authorList>
    </citation>
    <scope>NUCLEOTIDE SEQUENCE [LARGE SCALE GENOMIC DNA]</scope>
    <source>
        <tissue evidence="8">Leaf</tissue>
    </source>
</reference>
<name>A0A835Q4C3_VANPL</name>
<keyword evidence="4 6" id="KW-0472">Membrane</keyword>
<dbReference type="InterPro" id="IPR044839">
    <property type="entry name" value="NDR1-like"/>
</dbReference>
<organism evidence="8 9">
    <name type="scientific">Vanilla planifolia</name>
    <name type="common">Vanilla</name>
    <dbReference type="NCBI Taxonomy" id="51239"/>
    <lineage>
        <taxon>Eukaryota</taxon>
        <taxon>Viridiplantae</taxon>
        <taxon>Streptophyta</taxon>
        <taxon>Embryophyta</taxon>
        <taxon>Tracheophyta</taxon>
        <taxon>Spermatophyta</taxon>
        <taxon>Magnoliopsida</taxon>
        <taxon>Liliopsida</taxon>
        <taxon>Asparagales</taxon>
        <taxon>Orchidaceae</taxon>
        <taxon>Vanilloideae</taxon>
        <taxon>Vanilleae</taxon>
        <taxon>Vanilla</taxon>
    </lineage>
</organism>
<dbReference type="AlphaFoldDB" id="A0A835Q4C3"/>
<dbReference type="Gene3D" id="2.60.40.1820">
    <property type="match status" value="1"/>
</dbReference>
<dbReference type="EMBL" id="JADCNL010000010">
    <property type="protein sequence ID" value="KAG0463936.1"/>
    <property type="molecule type" value="Genomic_DNA"/>
</dbReference>
<keyword evidence="2 6" id="KW-0812">Transmembrane</keyword>
<feature type="region of interest" description="Disordered" evidence="5">
    <location>
        <begin position="1"/>
        <end position="62"/>
    </location>
</feature>
<comment type="caution">
    <text evidence="8">The sequence shown here is derived from an EMBL/GenBank/DDBJ whole genome shotgun (WGS) entry which is preliminary data.</text>
</comment>
<evidence type="ECO:0000256" key="5">
    <source>
        <dbReference type="SAM" id="MobiDB-lite"/>
    </source>
</evidence>
<feature type="transmembrane region" description="Helical" evidence="6">
    <location>
        <begin position="74"/>
        <end position="97"/>
    </location>
</feature>
<keyword evidence="9" id="KW-1185">Reference proteome</keyword>
<dbReference type="InterPro" id="IPR004864">
    <property type="entry name" value="LEA_2"/>
</dbReference>
<evidence type="ECO:0000313" key="9">
    <source>
        <dbReference type="Proteomes" id="UP000636800"/>
    </source>
</evidence>